<dbReference type="PANTHER" id="PTHR43004:SF19">
    <property type="entry name" value="BINDING MONOOXYGENASE, PUTATIVE (JCVI)-RELATED"/>
    <property type="match status" value="1"/>
</dbReference>
<evidence type="ECO:0000256" key="3">
    <source>
        <dbReference type="ARBA" id="ARBA00022827"/>
    </source>
</evidence>
<keyword evidence="5" id="KW-0503">Monooxygenase</keyword>
<feature type="domain" description="FAD-binding" evidence="4">
    <location>
        <begin position="19"/>
        <end position="358"/>
    </location>
</feature>
<sequence length="508" mass="53632">MTTTNAADATTATAVTDATDVLIVGAGPTGLTLACTLARAGAAVRIIDKSREFHRASRGKGLNQRSRELFDDLGAGAEATASGVEHITLRKYRGGVAVADTVPFGDRTPTPDIPYAGGLLMPQWRTEEILRDKLAEYGVAPELGCELAGFTQSADGVVATLADGRRIEAAYLVGCDGGHSPVRKALGVGFEGATDAEECMVVGDVRVDGLDPAYWHQWFDEDAAVLLCPFRGSAHWQLQGSPERGADGRPAAPTLESFQRLVDRCSRDAGIRLSDPTWFSAYRINVRMADRFRVGRVFLAGDAAHVHSIAGGLGMNTGIQDAFNLGWKLAHVVLGRAAPGLLDTYEEERLPVAAWTLDLTNERLRAVTEGVKEAGVGTEVVITDDVTTLGVGYGWSSLAWGGAKAGGRAPDAPCRNGRLFDVFAGPHFTLLGFGRGSAAALAEAGEKCAGLLRTHLVEDGDDVGGHARRAYGVEGDGLVLVRPDNHIALSAGADRGAEVVDRLLRLGR</sequence>
<dbReference type="Pfam" id="PF01494">
    <property type="entry name" value="FAD_binding_3"/>
    <property type="match status" value="1"/>
</dbReference>
<comment type="caution">
    <text evidence="5">The sequence shown here is derived from an EMBL/GenBank/DDBJ whole genome shotgun (WGS) entry which is preliminary data.</text>
</comment>
<keyword evidence="3" id="KW-0274">FAD</keyword>
<dbReference type="Gene3D" id="3.40.30.120">
    <property type="match status" value="1"/>
</dbReference>
<dbReference type="PRINTS" id="PR00420">
    <property type="entry name" value="RNGMNOXGNASE"/>
</dbReference>
<dbReference type="Gene3D" id="3.50.50.60">
    <property type="entry name" value="FAD/NAD(P)-binding domain"/>
    <property type="match status" value="1"/>
</dbReference>
<dbReference type="PANTHER" id="PTHR43004">
    <property type="entry name" value="TRK SYSTEM POTASSIUM UPTAKE PROTEIN"/>
    <property type="match status" value="1"/>
</dbReference>
<organism evidence="5 6">
    <name type="scientific">Streptomyces aureoversilis</name>
    <dbReference type="NCBI Taxonomy" id="67277"/>
    <lineage>
        <taxon>Bacteria</taxon>
        <taxon>Bacillati</taxon>
        <taxon>Actinomycetota</taxon>
        <taxon>Actinomycetes</taxon>
        <taxon>Kitasatosporales</taxon>
        <taxon>Streptomycetaceae</taxon>
        <taxon>Streptomyces</taxon>
    </lineage>
</organism>
<evidence type="ECO:0000259" key="4">
    <source>
        <dbReference type="Pfam" id="PF01494"/>
    </source>
</evidence>
<reference evidence="6" key="1">
    <citation type="journal article" date="2019" name="Int. J. Syst. Evol. Microbiol.">
        <title>The Global Catalogue of Microorganisms (GCM) 10K type strain sequencing project: providing services to taxonomists for standard genome sequencing and annotation.</title>
        <authorList>
            <consortium name="The Broad Institute Genomics Platform"/>
            <consortium name="The Broad Institute Genome Sequencing Center for Infectious Disease"/>
            <person name="Wu L."/>
            <person name="Ma J."/>
        </authorList>
    </citation>
    <scope>NUCLEOTIDE SEQUENCE [LARGE SCALE GENOMIC DNA]</scope>
    <source>
        <strain evidence="6">CGMCC 4.1641</strain>
    </source>
</reference>
<name>A0ABW0A5B0_9ACTN</name>
<dbReference type="NCBIfam" id="NF004832">
    <property type="entry name" value="PRK06184.1"/>
    <property type="match status" value="1"/>
</dbReference>
<dbReference type="RefSeq" id="WP_382046239.1">
    <property type="nucleotide sequence ID" value="NZ_JBHSKJ010000015.1"/>
</dbReference>
<dbReference type="EMBL" id="JBHSKJ010000015">
    <property type="protein sequence ID" value="MFC5147846.1"/>
    <property type="molecule type" value="Genomic_DNA"/>
</dbReference>
<proteinExistence type="predicted"/>
<dbReference type="InterPro" id="IPR002938">
    <property type="entry name" value="FAD-bd"/>
</dbReference>
<gene>
    <name evidence="5" type="ORF">ACFPP6_24575</name>
</gene>
<evidence type="ECO:0000313" key="6">
    <source>
        <dbReference type="Proteomes" id="UP001596222"/>
    </source>
</evidence>
<comment type="cofactor">
    <cofactor evidence="1">
        <name>FAD</name>
        <dbReference type="ChEBI" id="CHEBI:57692"/>
    </cofactor>
</comment>
<evidence type="ECO:0000256" key="1">
    <source>
        <dbReference type="ARBA" id="ARBA00001974"/>
    </source>
</evidence>
<dbReference type="InterPro" id="IPR050641">
    <property type="entry name" value="RIFMO-like"/>
</dbReference>
<evidence type="ECO:0000313" key="5">
    <source>
        <dbReference type="EMBL" id="MFC5147846.1"/>
    </source>
</evidence>
<dbReference type="GO" id="GO:0004497">
    <property type="term" value="F:monooxygenase activity"/>
    <property type="evidence" value="ECO:0007669"/>
    <property type="project" value="UniProtKB-KW"/>
</dbReference>
<keyword evidence="5" id="KW-0560">Oxidoreductase</keyword>
<keyword evidence="2" id="KW-0285">Flavoprotein</keyword>
<dbReference type="Proteomes" id="UP001596222">
    <property type="component" value="Unassembled WGS sequence"/>
</dbReference>
<accession>A0ABW0A5B0</accession>
<keyword evidence="6" id="KW-1185">Reference proteome</keyword>
<protein>
    <submittedName>
        <fullName evidence="5">FAD-dependent monooxygenase</fullName>
    </submittedName>
</protein>
<dbReference type="InterPro" id="IPR036188">
    <property type="entry name" value="FAD/NAD-bd_sf"/>
</dbReference>
<evidence type="ECO:0000256" key="2">
    <source>
        <dbReference type="ARBA" id="ARBA00022630"/>
    </source>
</evidence>
<dbReference type="SUPFAM" id="SSF51905">
    <property type="entry name" value="FAD/NAD(P)-binding domain"/>
    <property type="match status" value="1"/>
</dbReference>
<dbReference type="Gene3D" id="3.30.70.2450">
    <property type="match status" value="1"/>
</dbReference>